<dbReference type="PANTHER" id="PTHR20857:SF23">
    <property type="entry name" value="THIAMINE BIOSYNTHETIC BIFUNCTIONAL ENZYME"/>
    <property type="match status" value="1"/>
</dbReference>
<keyword evidence="4 10" id="KW-0479">Metal-binding</keyword>
<evidence type="ECO:0000259" key="13">
    <source>
        <dbReference type="Pfam" id="PF02581"/>
    </source>
</evidence>
<evidence type="ECO:0000256" key="12">
    <source>
        <dbReference type="RuleBase" id="RU004253"/>
    </source>
</evidence>
<comment type="caution">
    <text evidence="10">Lacks conserved residue(s) required for the propagation of feature annotation.</text>
</comment>
<dbReference type="FunFam" id="3.20.20.70:FF:000096">
    <property type="entry name" value="Thiamine-phosphate synthase"/>
    <property type="match status" value="1"/>
</dbReference>
<dbReference type="SUPFAM" id="SSF51391">
    <property type="entry name" value="Thiamin phosphate synthase"/>
    <property type="match status" value="1"/>
</dbReference>
<comment type="function">
    <text evidence="1 10">Condenses 4-methyl-5-(beta-hydroxyethyl)thiazole monophosphate (THZ-P) and 2-methyl-4-amino-5-hydroxymethyl pyrimidine pyrophosphate (HMP-PP) to form thiamine monophosphate (TMP).</text>
</comment>
<feature type="binding site" evidence="10">
    <location>
        <begin position="40"/>
        <end position="44"/>
    </location>
    <ligand>
        <name>4-amino-2-methyl-5-(diphosphooxymethyl)pyrimidine</name>
        <dbReference type="ChEBI" id="CHEBI:57841"/>
    </ligand>
</feature>
<comment type="pathway">
    <text evidence="2 10 12">Cofactor biosynthesis; thiamine diphosphate biosynthesis; thiamine phosphate from 4-amino-2-methyl-5-diphosphomethylpyrimidine and 4-methyl-5-(2-phosphoethyl)-thiazole: step 1/1.</text>
</comment>
<feature type="binding site" evidence="10">
    <location>
        <position position="92"/>
    </location>
    <ligand>
        <name>Mg(2+)</name>
        <dbReference type="ChEBI" id="CHEBI:18420"/>
    </ligand>
</feature>
<evidence type="ECO:0000313" key="14">
    <source>
        <dbReference type="EMBL" id="RXG22604.1"/>
    </source>
</evidence>
<name>A0A4Q0P7D5_9FLAO</name>
<dbReference type="Proteomes" id="UP000289238">
    <property type="component" value="Unassembled WGS sequence"/>
</dbReference>
<keyword evidence="6 10" id="KW-0784">Thiamine biosynthesis</keyword>
<dbReference type="InterPro" id="IPR022998">
    <property type="entry name" value="ThiamineP_synth_TenI"/>
</dbReference>
<accession>A0A4Q0P7D5</accession>
<organism evidence="14 15">
    <name type="scientific">Leeuwenhoekiella aequorea</name>
    <dbReference type="NCBI Taxonomy" id="283736"/>
    <lineage>
        <taxon>Bacteria</taxon>
        <taxon>Pseudomonadati</taxon>
        <taxon>Bacteroidota</taxon>
        <taxon>Flavobacteriia</taxon>
        <taxon>Flavobacteriales</taxon>
        <taxon>Flavobacteriaceae</taxon>
        <taxon>Leeuwenhoekiella</taxon>
    </lineage>
</organism>
<dbReference type="InterPro" id="IPR036206">
    <property type="entry name" value="ThiamineP_synth_sf"/>
</dbReference>
<reference evidence="14 15" key="1">
    <citation type="submission" date="2018-07" db="EMBL/GenBank/DDBJ databases">
        <title>Leeuwenhoekiella genomics.</title>
        <authorList>
            <person name="Tahon G."/>
            <person name="Willems A."/>
        </authorList>
    </citation>
    <scope>NUCLEOTIDE SEQUENCE [LARGE SCALE GENOMIC DNA]</scope>
    <source>
        <strain evidence="14 15">LMG 22550</strain>
    </source>
</reference>
<comment type="similarity">
    <text evidence="10 11">Belongs to the thiamine-phosphate synthase family.</text>
</comment>
<feature type="binding site" evidence="10">
    <location>
        <begin position="188"/>
        <end position="189"/>
    </location>
    <ligand>
        <name>2-[(2R,5Z)-2-carboxy-4-methylthiazol-5(2H)-ylidene]ethyl phosphate</name>
        <dbReference type="ChEBI" id="CHEBI:62899"/>
    </ligand>
</feature>
<dbReference type="EC" id="2.5.1.3" evidence="10"/>
<keyword evidence="5 10" id="KW-0460">Magnesium</keyword>
<dbReference type="RefSeq" id="WP_128757593.1">
    <property type="nucleotide sequence ID" value="NZ_QOVM01000003.1"/>
</dbReference>
<keyword evidence="3 10" id="KW-0808">Transferase</keyword>
<comment type="cofactor">
    <cofactor evidence="10">
        <name>Mg(2+)</name>
        <dbReference type="ChEBI" id="CHEBI:18420"/>
    </cofactor>
    <text evidence="10">Binds 1 Mg(2+) ion per subunit.</text>
</comment>
<keyword evidence="15" id="KW-1185">Reference proteome</keyword>
<dbReference type="GO" id="GO:0004789">
    <property type="term" value="F:thiamine-phosphate diphosphorylase activity"/>
    <property type="evidence" value="ECO:0007669"/>
    <property type="project" value="UniProtKB-UniRule"/>
</dbReference>
<comment type="catalytic activity">
    <reaction evidence="8 10 11">
        <text>2-(2-carboxy-4-methylthiazol-5-yl)ethyl phosphate + 4-amino-2-methyl-5-(diphosphooxymethyl)pyrimidine + 2 H(+) = thiamine phosphate + CO2 + diphosphate</text>
        <dbReference type="Rhea" id="RHEA:47848"/>
        <dbReference type="ChEBI" id="CHEBI:15378"/>
        <dbReference type="ChEBI" id="CHEBI:16526"/>
        <dbReference type="ChEBI" id="CHEBI:33019"/>
        <dbReference type="ChEBI" id="CHEBI:37575"/>
        <dbReference type="ChEBI" id="CHEBI:57841"/>
        <dbReference type="ChEBI" id="CHEBI:62890"/>
        <dbReference type="EC" id="2.5.1.3"/>
    </reaction>
</comment>
<evidence type="ECO:0000256" key="3">
    <source>
        <dbReference type="ARBA" id="ARBA00022679"/>
    </source>
</evidence>
<evidence type="ECO:0000256" key="6">
    <source>
        <dbReference type="ARBA" id="ARBA00022977"/>
    </source>
</evidence>
<comment type="catalytic activity">
    <reaction evidence="9 10 11">
        <text>2-[(2R,5Z)-2-carboxy-4-methylthiazol-5(2H)-ylidene]ethyl phosphate + 4-amino-2-methyl-5-(diphosphooxymethyl)pyrimidine + 2 H(+) = thiamine phosphate + CO2 + diphosphate</text>
        <dbReference type="Rhea" id="RHEA:47844"/>
        <dbReference type="ChEBI" id="CHEBI:15378"/>
        <dbReference type="ChEBI" id="CHEBI:16526"/>
        <dbReference type="ChEBI" id="CHEBI:33019"/>
        <dbReference type="ChEBI" id="CHEBI:37575"/>
        <dbReference type="ChEBI" id="CHEBI:57841"/>
        <dbReference type="ChEBI" id="CHEBI:62899"/>
        <dbReference type="EC" id="2.5.1.3"/>
    </reaction>
</comment>
<protein>
    <recommendedName>
        <fullName evidence="10">Thiamine-phosphate synthase</fullName>
        <shortName evidence="10">TP synthase</shortName>
        <shortName evidence="10">TPS</shortName>
        <ecNumber evidence="10">2.5.1.3</ecNumber>
    </recommendedName>
    <alternativeName>
        <fullName evidence="10">Thiamine-phosphate pyrophosphorylase</fullName>
        <shortName evidence="10">TMP pyrophosphorylase</shortName>
        <shortName evidence="10">TMP-PPase</shortName>
    </alternativeName>
</protein>
<comment type="caution">
    <text evidence="14">The sequence shown here is derived from an EMBL/GenBank/DDBJ whole genome shotgun (WGS) entry which is preliminary data.</text>
</comment>
<dbReference type="Pfam" id="PF02581">
    <property type="entry name" value="TMP-TENI"/>
    <property type="match status" value="1"/>
</dbReference>
<dbReference type="GO" id="GO:0009228">
    <property type="term" value="P:thiamine biosynthetic process"/>
    <property type="evidence" value="ECO:0007669"/>
    <property type="project" value="UniProtKB-KW"/>
</dbReference>
<sequence>MTHNSFPYRLYLVISEEACAGKKFLTVAEEAIKGGVDIIQLREKNDSNEEFLDKALRLKEVISRYNVPLIINDNLLVAKQVEAFGIHVGNNDVNPTEIRKNWTACKSLGYSIEYLEQLYNEQTYTADYLGISPVFKTDTKTDTVTAWGLDGIRQIRSITQKPLVAIGNVSSINTRNIIEAGADCVAVVSAICAAENPQKAALVLRKEIEKASVRASSHH</sequence>
<evidence type="ECO:0000256" key="11">
    <source>
        <dbReference type="RuleBase" id="RU003826"/>
    </source>
</evidence>
<dbReference type="PANTHER" id="PTHR20857">
    <property type="entry name" value="THIAMINE-PHOSPHATE PYROPHOSPHORYLASE"/>
    <property type="match status" value="1"/>
</dbReference>
<feature type="binding site" evidence="10">
    <location>
        <position position="72"/>
    </location>
    <ligand>
        <name>4-amino-2-methyl-5-(diphosphooxymethyl)pyrimidine</name>
        <dbReference type="ChEBI" id="CHEBI:57841"/>
    </ligand>
</feature>
<dbReference type="GO" id="GO:0005737">
    <property type="term" value="C:cytoplasm"/>
    <property type="evidence" value="ECO:0007669"/>
    <property type="project" value="TreeGrafter"/>
</dbReference>
<dbReference type="NCBIfam" id="TIGR00693">
    <property type="entry name" value="thiE"/>
    <property type="match status" value="1"/>
</dbReference>
<evidence type="ECO:0000313" key="15">
    <source>
        <dbReference type="Proteomes" id="UP000289238"/>
    </source>
</evidence>
<dbReference type="EMBL" id="QOVM01000003">
    <property type="protein sequence ID" value="RXG22604.1"/>
    <property type="molecule type" value="Genomic_DNA"/>
</dbReference>
<evidence type="ECO:0000256" key="5">
    <source>
        <dbReference type="ARBA" id="ARBA00022842"/>
    </source>
</evidence>
<evidence type="ECO:0000256" key="7">
    <source>
        <dbReference type="ARBA" id="ARBA00047334"/>
    </source>
</evidence>
<comment type="catalytic activity">
    <reaction evidence="7 10 11">
        <text>4-methyl-5-(2-phosphooxyethyl)-thiazole + 4-amino-2-methyl-5-(diphosphooxymethyl)pyrimidine + H(+) = thiamine phosphate + diphosphate</text>
        <dbReference type="Rhea" id="RHEA:22328"/>
        <dbReference type="ChEBI" id="CHEBI:15378"/>
        <dbReference type="ChEBI" id="CHEBI:33019"/>
        <dbReference type="ChEBI" id="CHEBI:37575"/>
        <dbReference type="ChEBI" id="CHEBI:57841"/>
        <dbReference type="ChEBI" id="CHEBI:58296"/>
        <dbReference type="EC" id="2.5.1.3"/>
    </reaction>
</comment>
<dbReference type="Gene3D" id="3.20.20.70">
    <property type="entry name" value="Aldolase class I"/>
    <property type="match status" value="1"/>
</dbReference>
<proteinExistence type="inferred from homology"/>
<feature type="binding site" evidence="10">
    <location>
        <position position="73"/>
    </location>
    <ligand>
        <name>Mg(2+)</name>
        <dbReference type="ChEBI" id="CHEBI:18420"/>
    </ligand>
</feature>
<feature type="domain" description="Thiamine phosphate synthase/TenI" evidence="13">
    <location>
        <begin position="10"/>
        <end position="191"/>
    </location>
</feature>
<evidence type="ECO:0000256" key="8">
    <source>
        <dbReference type="ARBA" id="ARBA00047851"/>
    </source>
</evidence>
<dbReference type="InterPro" id="IPR013785">
    <property type="entry name" value="Aldolase_TIM"/>
</dbReference>
<dbReference type="CDD" id="cd00564">
    <property type="entry name" value="TMP_TenI"/>
    <property type="match status" value="1"/>
</dbReference>
<dbReference type="GO" id="GO:0009229">
    <property type="term" value="P:thiamine diphosphate biosynthetic process"/>
    <property type="evidence" value="ECO:0007669"/>
    <property type="project" value="UniProtKB-UniRule"/>
</dbReference>
<dbReference type="UniPathway" id="UPA00060">
    <property type="reaction ID" value="UER00141"/>
</dbReference>
<dbReference type="AlphaFoldDB" id="A0A4Q0P7D5"/>
<dbReference type="HAMAP" id="MF_00097">
    <property type="entry name" value="TMP_synthase"/>
    <property type="match status" value="1"/>
</dbReference>
<evidence type="ECO:0000256" key="9">
    <source>
        <dbReference type="ARBA" id="ARBA00047883"/>
    </source>
</evidence>
<evidence type="ECO:0000256" key="10">
    <source>
        <dbReference type="HAMAP-Rule" id="MF_00097"/>
    </source>
</evidence>
<dbReference type="GO" id="GO:0000287">
    <property type="term" value="F:magnesium ion binding"/>
    <property type="evidence" value="ECO:0007669"/>
    <property type="project" value="UniProtKB-UniRule"/>
</dbReference>
<evidence type="ECO:0000256" key="4">
    <source>
        <dbReference type="ARBA" id="ARBA00022723"/>
    </source>
</evidence>
<feature type="binding site" evidence="10">
    <location>
        <position position="140"/>
    </location>
    <ligand>
        <name>4-amino-2-methyl-5-(diphosphooxymethyl)pyrimidine</name>
        <dbReference type="ChEBI" id="CHEBI:57841"/>
    </ligand>
</feature>
<feature type="binding site" evidence="10">
    <location>
        <position position="111"/>
    </location>
    <ligand>
        <name>4-amino-2-methyl-5-(diphosphooxymethyl)pyrimidine</name>
        <dbReference type="ChEBI" id="CHEBI:57841"/>
    </ligand>
</feature>
<evidence type="ECO:0000256" key="2">
    <source>
        <dbReference type="ARBA" id="ARBA00005165"/>
    </source>
</evidence>
<gene>
    <name evidence="10" type="primary">thiE</name>
    <name evidence="14" type="ORF">DSM00_1704</name>
</gene>
<dbReference type="InterPro" id="IPR034291">
    <property type="entry name" value="TMP_synthase"/>
</dbReference>
<evidence type="ECO:0000256" key="1">
    <source>
        <dbReference type="ARBA" id="ARBA00003814"/>
    </source>
</evidence>
<feature type="binding site" evidence="10">
    <location>
        <begin position="137"/>
        <end position="139"/>
    </location>
    <ligand>
        <name>2-[(2R,5Z)-2-carboxy-4-methylthiazol-5(2H)-ylidene]ethyl phosphate</name>
        <dbReference type="ChEBI" id="CHEBI:62899"/>
    </ligand>
</feature>
<dbReference type="OrthoDB" id="9812206at2"/>